<dbReference type="InterPro" id="IPR016187">
    <property type="entry name" value="CTDL_fold"/>
</dbReference>
<evidence type="ECO:0000259" key="4">
    <source>
        <dbReference type="PROSITE" id="PS01180"/>
    </source>
</evidence>
<reference evidence="5 6" key="1">
    <citation type="submission" date="2024-02" db="EMBL/GenBank/DDBJ databases">
        <title>Chromosome-scale genome assembly of the rough periwinkle Littorina saxatilis.</title>
        <authorList>
            <person name="De Jode A."/>
            <person name="Faria R."/>
            <person name="Formenti G."/>
            <person name="Sims Y."/>
            <person name="Smith T.P."/>
            <person name="Tracey A."/>
            <person name="Wood J.M.D."/>
            <person name="Zagrodzka Z.B."/>
            <person name="Johannesson K."/>
            <person name="Butlin R.K."/>
            <person name="Leder E.H."/>
        </authorList>
    </citation>
    <scope>NUCLEOTIDE SEQUENCE [LARGE SCALE GENOMIC DNA]</scope>
    <source>
        <strain evidence="5">Snail1</strain>
        <tissue evidence="5">Muscle</tissue>
    </source>
</reference>
<keyword evidence="2" id="KW-1015">Disulfide bond</keyword>
<dbReference type="InterPro" id="IPR001304">
    <property type="entry name" value="C-type_lectin-like"/>
</dbReference>
<dbReference type="AlphaFoldDB" id="A0AAN9BW46"/>
<dbReference type="PANTHER" id="PTHR24251">
    <property type="entry name" value="OVOCHYMASE-RELATED"/>
    <property type="match status" value="1"/>
</dbReference>
<keyword evidence="6" id="KW-1185">Reference proteome</keyword>
<gene>
    <name evidence="5" type="ORF">V1264_012288</name>
</gene>
<name>A0AAN9BW46_9CAEN</name>
<protein>
    <recommendedName>
        <fullName evidence="4">CUB domain-containing protein</fullName>
    </recommendedName>
</protein>
<dbReference type="SUPFAM" id="SSF56436">
    <property type="entry name" value="C-type lectin-like"/>
    <property type="match status" value="1"/>
</dbReference>
<comment type="caution">
    <text evidence="3">Lacks conserved residue(s) required for the propagation of feature annotation.</text>
</comment>
<dbReference type="PROSITE" id="PS01180">
    <property type="entry name" value="CUB"/>
    <property type="match status" value="1"/>
</dbReference>
<evidence type="ECO:0000256" key="1">
    <source>
        <dbReference type="ARBA" id="ARBA00022737"/>
    </source>
</evidence>
<dbReference type="InterPro" id="IPR035914">
    <property type="entry name" value="Sperma_CUB_dom_sf"/>
</dbReference>
<proteinExistence type="predicted"/>
<dbReference type="Gene3D" id="3.10.100.10">
    <property type="entry name" value="Mannose-Binding Protein A, subunit A"/>
    <property type="match status" value="1"/>
</dbReference>
<sequence length="279" mass="31492">MIYYSHHNFVKVRVPRSSVGKAEYSFQLQAIPDCVRELQVFCFSEKKGFIQTPGWNGVTKYPNEMDSCVTLLIPTDHLVMVSLVSLDLETLNDCAYDALTIHIGKDCPGDGEKICEMKDLTPTIYDAADAISFQFISNNYVQKTGFRLLYSFHPNSSKPEQLPDGKWNCSVPHFPEFQQHFACSHTVFCSKGQDKLECRAGNLCGRDAIKLGDSCYRRLTPYSPYTWDEAAQYCESSGAQMMDLDSAEEWKFLVNEAQYLGSKNIFVGLKLASSTVPEM</sequence>
<dbReference type="EMBL" id="JBAMIC010000002">
    <property type="protein sequence ID" value="KAK7112913.1"/>
    <property type="molecule type" value="Genomic_DNA"/>
</dbReference>
<dbReference type="Pfam" id="PF00431">
    <property type="entry name" value="CUB"/>
    <property type="match status" value="1"/>
</dbReference>
<dbReference type="CDD" id="cd00041">
    <property type="entry name" value="CUB"/>
    <property type="match status" value="1"/>
</dbReference>
<organism evidence="5 6">
    <name type="scientific">Littorina saxatilis</name>
    <dbReference type="NCBI Taxonomy" id="31220"/>
    <lineage>
        <taxon>Eukaryota</taxon>
        <taxon>Metazoa</taxon>
        <taxon>Spiralia</taxon>
        <taxon>Lophotrochozoa</taxon>
        <taxon>Mollusca</taxon>
        <taxon>Gastropoda</taxon>
        <taxon>Caenogastropoda</taxon>
        <taxon>Littorinimorpha</taxon>
        <taxon>Littorinoidea</taxon>
        <taxon>Littorinidae</taxon>
        <taxon>Littorina</taxon>
    </lineage>
</organism>
<evidence type="ECO:0000256" key="2">
    <source>
        <dbReference type="ARBA" id="ARBA00023157"/>
    </source>
</evidence>
<dbReference type="SMART" id="SM00042">
    <property type="entry name" value="CUB"/>
    <property type="match status" value="1"/>
</dbReference>
<feature type="domain" description="CUB" evidence="4">
    <location>
        <begin position="34"/>
        <end position="153"/>
    </location>
</feature>
<dbReference type="SUPFAM" id="SSF49854">
    <property type="entry name" value="Spermadhesin, CUB domain"/>
    <property type="match status" value="1"/>
</dbReference>
<dbReference type="Proteomes" id="UP001374579">
    <property type="component" value="Unassembled WGS sequence"/>
</dbReference>
<accession>A0AAN9BW46</accession>
<dbReference type="Pfam" id="PF00059">
    <property type="entry name" value="Lectin_C"/>
    <property type="match status" value="1"/>
</dbReference>
<evidence type="ECO:0000256" key="3">
    <source>
        <dbReference type="PROSITE-ProRule" id="PRU00059"/>
    </source>
</evidence>
<evidence type="ECO:0000313" key="5">
    <source>
        <dbReference type="EMBL" id="KAK7112913.1"/>
    </source>
</evidence>
<dbReference type="InterPro" id="IPR000859">
    <property type="entry name" value="CUB_dom"/>
</dbReference>
<dbReference type="Gene3D" id="2.60.120.290">
    <property type="entry name" value="Spermadhesin, CUB domain"/>
    <property type="match status" value="1"/>
</dbReference>
<evidence type="ECO:0000313" key="6">
    <source>
        <dbReference type="Proteomes" id="UP001374579"/>
    </source>
</evidence>
<dbReference type="InterPro" id="IPR016186">
    <property type="entry name" value="C-type_lectin-like/link_sf"/>
</dbReference>
<comment type="caution">
    <text evidence="5">The sequence shown here is derived from an EMBL/GenBank/DDBJ whole genome shotgun (WGS) entry which is preliminary data.</text>
</comment>
<keyword evidence="1" id="KW-0677">Repeat</keyword>
<dbReference type="CDD" id="cd00037">
    <property type="entry name" value="CLECT"/>
    <property type="match status" value="1"/>
</dbReference>